<dbReference type="Proteomes" id="UP001519460">
    <property type="component" value="Unassembled WGS sequence"/>
</dbReference>
<keyword evidence="2" id="KW-1185">Reference proteome</keyword>
<organism evidence="1 2">
    <name type="scientific">Batillaria attramentaria</name>
    <dbReference type="NCBI Taxonomy" id="370345"/>
    <lineage>
        <taxon>Eukaryota</taxon>
        <taxon>Metazoa</taxon>
        <taxon>Spiralia</taxon>
        <taxon>Lophotrochozoa</taxon>
        <taxon>Mollusca</taxon>
        <taxon>Gastropoda</taxon>
        <taxon>Caenogastropoda</taxon>
        <taxon>Sorbeoconcha</taxon>
        <taxon>Cerithioidea</taxon>
        <taxon>Batillariidae</taxon>
        <taxon>Batillaria</taxon>
    </lineage>
</organism>
<dbReference type="EMBL" id="JACVVK020000053">
    <property type="protein sequence ID" value="KAK7498019.1"/>
    <property type="molecule type" value="Genomic_DNA"/>
</dbReference>
<gene>
    <name evidence="1" type="ORF">BaRGS_00010607</name>
</gene>
<evidence type="ECO:0000313" key="1">
    <source>
        <dbReference type="EMBL" id="KAK7498019.1"/>
    </source>
</evidence>
<name>A0ABD0LEY9_9CAEN</name>
<accession>A0ABD0LEY9</accession>
<proteinExistence type="predicted"/>
<reference evidence="1 2" key="1">
    <citation type="journal article" date="2023" name="Sci. Data">
        <title>Genome assembly of the Korean intertidal mud-creeper Batillaria attramentaria.</title>
        <authorList>
            <person name="Patra A.K."/>
            <person name="Ho P.T."/>
            <person name="Jun S."/>
            <person name="Lee S.J."/>
            <person name="Kim Y."/>
            <person name="Won Y.J."/>
        </authorList>
    </citation>
    <scope>NUCLEOTIDE SEQUENCE [LARGE SCALE GENOMIC DNA]</scope>
    <source>
        <strain evidence="1">Wonlab-2016</strain>
    </source>
</reference>
<dbReference type="AlphaFoldDB" id="A0ABD0LEY9"/>
<comment type="caution">
    <text evidence="1">The sequence shown here is derived from an EMBL/GenBank/DDBJ whole genome shotgun (WGS) entry which is preliminary data.</text>
</comment>
<protein>
    <submittedName>
        <fullName evidence="1">Uncharacterized protein</fullName>
    </submittedName>
</protein>
<sequence>MYVKQAAASKTEPGFDLDLETLQSTSSGDRSGGDIIIRQSGISTKWPHSSRLYSWRPIPQTHQQLRLPIIQSVIGSAVRFSSSTKLPAGQYCREKTGQSFLPLPNPIIRPSYLPLVPECHQN</sequence>
<evidence type="ECO:0000313" key="2">
    <source>
        <dbReference type="Proteomes" id="UP001519460"/>
    </source>
</evidence>